<dbReference type="EMBL" id="QJSP01000007">
    <property type="protein sequence ID" value="PYE17031.1"/>
    <property type="molecule type" value="Genomic_DNA"/>
</dbReference>
<dbReference type="AlphaFoldDB" id="A0A318RVN3"/>
<keyword evidence="2" id="KW-1185">Reference proteome</keyword>
<dbReference type="Proteomes" id="UP000247591">
    <property type="component" value="Unassembled WGS sequence"/>
</dbReference>
<sequence length="36" mass="4186">MRQSQTGAEAIEGFHAFKERRSPSWVPEELRVEGRL</sequence>
<evidence type="ECO:0000313" key="2">
    <source>
        <dbReference type="Proteomes" id="UP000247591"/>
    </source>
</evidence>
<reference evidence="1 2" key="1">
    <citation type="submission" date="2018-06" db="EMBL/GenBank/DDBJ databases">
        <title>Genomic Encyclopedia of Type Strains, Phase IV (KMG-IV): sequencing the most valuable type-strain genomes for metagenomic binning, comparative biology and taxonomic classification.</title>
        <authorList>
            <person name="Goeker M."/>
        </authorList>
    </citation>
    <scope>NUCLEOTIDE SEQUENCE [LARGE SCALE GENOMIC DNA]</scope>
    <source>
        <strain evidence="1 2">DSM 45521</strain>
    </source>
</reference>
<name>A0A318RVN3_WILLI</name>
<dbReference type="InterPro" id="IPR014748">
    <property type="entry name" value="Enoyl-CoA_hydra_C"/>
</dbReference>
<proteinExistence type="predicted"/>
<gene>
    <name evidence="1" type="ORF">DFR67_107276</name>
</gene>
<evidence type="ECO:0000313" key="1">
    <source>
        <dbReference type="EMBL" id="PYE17031.1"/>
    </source>
</evidence>
<dbReference type="Gene3D" id="1.10.12.10">
    <property type="entry name" value="Lyase 2-enoyl-coa Hydratase, Chain A, domain 2"/>
    <property type="match status" value="1"/>
</dbReference>
<protein>
    <submittedName>
        <fullName evidence="1">Uncharacterized protein</fullName>
    </submittedName>
</protein>
<organism evidence="1 2">
    <name type="scientific">Williamsia limnetica</name>
    <dbReference type="NCBI Taxonomy" id="882452"/>
    <lineage>
        <taxon>Bacteria</taxon>
        <taxon>Bacillati</taxon>
        <taxon>Actinomycetota</taxon>
        <taxon>Actinomycetes</taxon>
        <taxon>Mycobacteriales</taxon>
        <taxon>Nocardiaceae</taxon>
        <taxon>Williamsia</taxon>
    </lineage>
</organism>
<comment type="caution">
    <text evidence="1">The sequence shown here is derived from an EMBL/GenBank/DDBJ whole genome shotgun (WGS) entry which is preliminary data.</text>
</comment>
<accession>A0A318RVN3</accession>